<dbReference type="InterPro" id="IPR036640">
    <property type="entry name" value="ABC1_TM_sf"/>
</dbReference>
<keyword evidence="3" id="KW-1003">Cell membrane</keyword>
<dbReference type="GO" id="GO:0015421">
    <property type="term" value="F:ABC-type oligopeptide transporter activity"/>
    <property type="evidence" value="ECO:0007669"/>
    <property type="project" value="TreeGrafter"/>
</dbReference>
<dbReference type="SUPFAM" id="SSF90123">
    <property type="entry name" value="ABC transporter transmembrane region"/>
    <property type="match status" value="1"/>
</dbReference>
<dbReference type="FunFam" id="3.40.50.300:FF:000221">
    <property type="entry name" value="Multidrug ABC transporter ATP-binding protein"/>
    <property type="match status" value="1"/>
</dbReference>
<dbReference type="PANTHER" id="PTHR43394:SF1">
    <property type="entry name" value="ATP-BINDING CASSETTE SUB-FAMILY B MEMBER 10, MITOCHONDRIAL"/>
    <property type="match status" value="1"/>
</dbReference>
<evidence type="ECO:0000259" key="11">
    <source>
        <dbReference type="PROSITE" id="PS50929"/>
    </source>
</evidence>
<keyword evidence="4 9" id="KW-0812">Transmembrane</keyword>
<sequence>MKEFKNIMTSLPEEKEPGLMTFAGNHRFLTYMGCILSGISAVFSLVPFLYIWMVIRDMVNALPKMADSTVLVHYGWMAVAFSLLSMLIYFGALMCTHLSAFRTARNLKTAALHHLGRLPIGYFKTKGSGKIRRVIDDGAGQTETFLAHQLPDLSGALVTPVAVLVLLFTFDWRFGLISLIPMVIGVLFLGKMMGPGMKDCMTQYQAALGDMNNEAVEYVRGIPVVKTFQQSVFSFKSFHDSIMRYKKWAVNYTLSMRIPMCSYTVSINAVFLFLIPAGFLLLGNLAAGRTYTDCLLDLTFYLFFTPIGVSMMNKIMWTSENTMMAKDALGRILEILREEPLEEPEKPESPASYRIIFEHVTFSYKDGNKEALKDLSFVIPEGGVTALVGKSGGGKTTAASLIPRFYDVDEGSIQIGGVDVRNMKTEELMRQVAFVFQDSHLFKDSLLNNIKAARPDASAQEVEEAIKLAQCQDIIDKMPQGLETVVGTKGVYLSGGEAQRIALARAALKDAPVILLDEATAFADPDNEYRIQKAFQEITKGKTVLMIAHRLSTIRKADQIIVLEEGQALEQGTHQSLMEQDGIYAGMWKEYQTAAEWKVEKEAVK</sequence>
<comment type="subcellular location">
    <subcellularLocation>
        <location evidence="1">Cell membrane</location>
        <topology evidence="1">Multi-pass membrane protein</topology>
    </subcellularLocation>
</comment>
<evidence type="ECO:0000256" key="8">
    <source>
        <dbReference type="ARBA" id="ARBA00023136"/>
    </source>
</evidence>
<name>A0A4P8ICN6_9FIRM</name>
<evidence type="ECO:0000256" key="2">
    <source>
        <dbReference type="ARBA" id="ARBA00022448"/>
    </source>
</evidence>
<keyword evidence="2" id="KW-0813">Transport</keyword>
<reference evidence="12 13" key="1">
    <citation type="submission" date="2019-05" db="EMBL/GenBank/DDBJ databases">
        <title>Complete genome sequencing of Anaerostipes rhamnosivorans.</title>
        <authorList>
            <person name="Bui T.P.N."/>
            <person name="de Vos W.M."/>
        </authorList>
    </citation>
    <scope>NUCLEOTIDE SEQUENCE [LARGE SCALE GENOMIC DNA]</scope>
    <source>
        <strain evidence="12 13">1y2</strain>
    </source>
</reference>
<dbReference type="PANTHER" id="PTHR43394">
    <property type="entry name" value="ATP-DEPENDENT PERMEASE MDL1, MITOCHONDRIAL"/>
    <property type="match status" value="1"/>
</dbReference>
<dbReference type="InterPro" id="IPR003439">
    <property type="entry name" value="ABC_transporter-like_ATP-bd"/>
</dbReference>
<dbReference type="GO" id="GO:0016887">
    <property type="term" value="F:ATP hydrolysis activity"/>
    <property type="evidence" value="ECO:0007669"/>
    <property type="project" value="InterPro"/>
</dbReference>
<dbReference type="InterPro" id="IPR017871">
    <property type="entry name" value="ABC_transporter-like_CS"/>
</dbReference>
<accession>A0A4P8ICN6</accession>
<evidence type="ECO:0000256" key="3">
    <source>
        <dbReference type="ARBA" id="ARBA00022475"/>
    </source>
</evidence>
<feature type="transmembrane region" description="Helical" evidence="9">
    <location>
        <begin position="298"/>
        <end position="317"/>
    </location>
</feature>
<feature type="transmembrane region" description="Helical" evidence="9">
    <location>
        <begin position="265"/>
        <end position="286"/>
    </location>
</feature>
<dbReference type="GO" id="GO:0005886">
    <property type="term" value="C:plasma membrane"/>
    <property type="evidence" value="ECO:0007669"/>
    <property type="project" value="UniProtKB-SubCell"/>
</dbReference>
<organism evidence="12 13">
    <name type="scientific">Anaerostipes rhamnosivorans</name>
    <dbReference type="NCBI Taxonomy" id="1229621"/>
    <lineage>
        <taxon>Bacteria</taxon>
        <taxon>Bacillati</taxon>
        <taxon>Bacillota</taxon>
        <taxon>Clostridia</taxon>
        <taxon>Lachnospirales</taxon>
        <taxon>Lachnospiraceae</taxon>
        <taxon>Anaerostipes</taxon>
    </lineage>
</organism>
<feature type="domain" description="ABC transmembrane type-1" evidence="11">
    <location>
        <begin position="33"/>
        <end position="284"/>
    </location>
</feature>
<dbReference type="Gene3D" id="1.20.1560.10">
    <property type="entry name" value="ABC transporter type 1, transmembrane domain"/>
    <property type="match status" value="1"/>
</dbReference>
<dbReference type="InterPro" id="IPR011527">
    <property type="entry name" value="ABC1_TM_dom"/>
</dbReference>
<dbReference type="InterPro" id="IPR039421">
    <property type="entry name" value="Type_1_exporter"/>
</dbReference>
<keyword evidence="7 9" id="KW-1133">Transmembrane helix</keyword>
<evidence type="ECO:0000256" key="5">
    <source>
        <dbReference type="ARBA" id="ARBA00022741"/>
    </source>
</evidence>
<evidence type="ECO:0000256" key="6">
    <source>
        <dbReference type="ARBA" id="ARBA00022840"/>
    </source>
</evidence>
<dbReference type="KEGG" id="arf:AR1Y2_0987"/>
<dbReference type="InterPro" id="IPR003593">
    <property type="entry name" value="AAA+_ATPase"/>
</dbReference>
<evidence type="ECO:0000313" key="13">
    <source>
        <dbReference type="Proteomes" id="UP000298653"/>
    </source>
</evidence>
<dbReference type="PROSITE" id="PS00211">
    <property type="entry name" value="ABC_TRANSPORTER_1"/>
    <property type="match status" value="1"/>
</dbReference>
<feature type="transmembrane region" description="Helical" evidence="9">
    <location>
        <begin position="73"/>
        <end position="95"/>
    </location>
</feature>
<dbReference type="PROSITE" id="PS50893">
    <property type="entry name" value="ABC_TRANSPORTER_2"/>
    <property type="match status" value="1"/>
</dbReference>
<dbReference type="SMART" id="SM00382">
    <property type="entry name" value="AAA"/>
    <property type="match status" value="1"/>
</dbReference>
<keyword evidence="6 12" id="KW-0067">ATP-binding</keyword>
<gene>
    <name evidence="12" type="ORF">AR1Y2_0987</name>
</gene>
<dbReference type="SUPFAM" id="SSF52540">
    <property type="entry name" value="P-loop containing nucleoside triphosphate hydrolases"/>
    <property type="match status" value="1"/>
</dbReference>
<dbReference type="InterPro" id="IPR027417">
    <property type="entry name" value="P-loop_NTPase"/>
</dbReference>
<evidence type="ECO:0000256" key="7">
    <source>
        <dbReference type="ARBA" id="ARBA00022989"/>
    </source>
</evidence>
<keyword evidence="13" id="KW-1185">Reference proteome</keyword>
<dbReference type="AlphaFoldDB" id="A0A4P8ICN6"/>
<dbReference type="PROSITE" id="PS50929">
    <property type="entry name" value="ABC_TM1F"/>
    <property type="match status" value="1"/>
</dbReference>
<evidence type="ECO:0000256" key="1">
    <source>
        <dbReference type="ARBA" id="ARBA00004651"/>
    </source>
</evidence>
<dbReference type="CDD" id="cd07346">
    <property type="entry name" value="ABC_6TM_exporters"/>
    <property type="match status" value="1"/>
</dbReference>
<dbReference type="Proteomes" id="UP000298653">
    <property type="component" value="Chromosome"/>
</dbReference>
<keyword evidence="5" id="KW-0547">Nucleotide-binding</keyword>
<dbReference type="Pfam" id="PF00005">
    <property type="entry name" value="ABC_tran"/>
    <property type="match status" value="1"/>
</dbReference>
<dbReference type="EMBL" id="CP040058">
    <property type="protein sequence ID" value="QCP34441.1"/>
    <property type="molecule type" value="Genomic_DNA"/>
</dbReference>
<evidence type="ECO:0000313" key="12">
    <source>
        <dbReference type="EMBL" id="QCP34441.1"/>
    </source>
</evidence>
<feature type="transmembrane region" description="Helical" evidence="9">
    <location>
        <begin position="153"/>
        <end position="170"/>
    </location>
</feature>
<keyword evidence="8 9" id="KW-0472">Membrane</keyword>
<evidence type="ECO:0000259" key="10">
    <source>
        <dbReference type="PROSITE" id="PS50893"/>
    </source>
</evidence>
<dbReference type="Pfam" id="PF00664">
    <property type="entry name" value="ABC_membrane"/>
    <property type="match status" value="1"/>
</dbReference>
<feature type="transmembrane region" description="Helical" evidence="9">
    <location>
        <begin position="176"/>
        <end position="194"/>
    </location>
</feature>
<proteinExistence type="predicted"/>
<dbReference type="GO" id="GO:0005524">
    <property type="term" value="F:ATP binding"/>
    <property type="evidence" value="ECO:0007669"/>
    <property type="project" value="UniProtKB-KW"/>
</dbReference>
<evidence type="ECO:0000256" key="9">
    <source>
        <dbReference type="SAM" id="Phobius"/>
    </source>
</evidence>
<feature type="domain" description="ABC transporter" evidence="10">
    <location>
        <begin position="355"/>
        <end position="590"/>
    </location>
</feature>
<dbReference type="Gene3D" id="3.40.50.300">
    <property type="entry name" value="P-loop containing nucleotide triphosphate hydrolases"/>
    <property type="match status" value="1"/>
</dbReference>
<evidence type="ECO:0000256" key="4">
    <source>
        <dbReference type="ARBA" id="ARBA00022692"/>
    </source>
</evidence>
<feature type="transmembrane region" description="Helical" evidence="9">
    <location>
        <begin position="28"/>
        <end position="53"/>
    </location>
</feature>
<protein>
    <submittedName>
        <fullName evidence="12">Lipid A export ATP-binding/permease protein MsbA</fullName>
    </submittedName>
</protein>